<reference evidence="5 6" key="1">
    <citation type="submission" date="2020-02" db="EMBL/GenBank/DDBJ databases">
        <authorList>
            <person name="Li X.-J."/>
            <person name="Han X.-M."/>
        </authorList>
    </citation>
    <scope>NUCLEOTIDE SEQUENCE [LARGE SCALE GENOMIC DNA]</scope>
    <source>
        <strain evidence="5 6">CCTCC AB 2017055</strain>
    </source>
</reference>
<dbReference type="PROSITE" id="PS50931">
    <property type="entry name" value="HTH_LYSR"/>
    <property type="match status" value="1"/>
</dbReference>
<dbReference type="EMBL" id="JAAGOA010000023">
    <property type="protein sequence ID" value="NEE03552.1"/>
    <property type="molecule type" value="Genomic_DNA"/>
</dbReference>
<dbReference type="PANTHER" id="PTHR30126">
    <property type="entry name" value="HTH-TYPE TRANSCRIPTIONAL REGULATOR"/>
    <property type="match status" value="1"/>
</dbReference>
<dbReference type="InterPro" id="IPR000847">
    <property type="entry name" value="LysR_HTH_N"/>
</dbReference>
<evidence type="ECO:0000259" key="4">
    <source>
        <dbReference type="PROSITE" id="PS50931"/>
    </source>
</evidence>
<keyword evidence="2" id="KW-0805">Transcription regulation</keyword>
<keyword evidence="6" id="KW-1185">Reference proteome</keyword>
<evidence type="ECO:0000256" key="1">
    <source>
        <dbReference type="ARBA" id="ARBA00009437"/>
    </source>
</evidence>
<sequence length="302" mass="32235">MDLVTACRVFVKVSERGSFTLGAAAARVPQSVASRRVAALEAHFGEKLFDRRSRGATLTPFGRDMLPAARRLVRLAEAVEDDAERARARPLRMALPDVCAPGELARLVAAARAREVALEVRAVPPEERAELVRSLDVRVAVTAVPPAEAPWIVPLGLAGVAPPPADAIRLESLRTGRFDPAAPQRIWIQPEDDVPHIRDRLLRARDAAGLAPMQVTVAESLVAATAEAYATADLLCCSAAQASELGLRWRPIGALRLARGYDLAADAPSDAERIRARLSAELARCLGVPAGDRSGGRPAVAR</sequence>
<proteinExistence type="inferred from homology"/>
<dbReference type="GO" id="GO:0000976">
    <property type="term" value="F:transcription cis-regulatory region binding"/>
    <property type="evidence" value="ECO:0007669"/>
    <property type="project" value="TreeGrafter"/>
</dbReference>
<evidence type="ECO:0000313" key="5">
    <source>
        <dbReference type="EMBL" id="NEE03552.1"/>
    </source>
</evidence>
<comment type="caution">
    <text evidence="5">The sequence shown here is derived from an EMBL/GenBank/DDBJ whole genome shotgun (WGS) entry which is preliminary data.</text>
</comment>
<dbReference type="InterPro" id="IPR036388">
    <property type="entry name" value="WH-like_DNA-bd_sf"/>
</dbReference>
<dbReference type="Pfam" id="PF00126">
    <property type="entry name" value="HTH_1"/>
    <property type="match status" value="1"/>
</dbReference>
<dbReference type="PANTHER" id="PTHR30126:SF39">
    <property type="entry name" value="HTH-TYPE TRANSCRIPTIONAL REGULATOR CYSL"/>
    <property type="match status" value="1"/>
</dbReference>
<organism evidence="5 6">
    <name type="scientific">Phytoactinopolyspora halotolerans</name>
    <dbReference type="NCBI Taxonomy" id="1981512"/>
    <lineage>
        <taxon>Bacteria</taxon>
        <taxon>Bacillati</taxon>
        <taxon>Actinomycetota</taxon>
        <taxon>Actinomycetes</taxon>
        <taxon>Jiangellales</taxon>
        <taxon>Jiangellaceae</taxon>
        <taxon>Phytoactinopolyspora</taxon>
    </lineage>
</organism>
<evidence type="ECO:0000256" key="2">
    <source>
        <dbReference type="ARBA" id="ARBA00023015"/>
    </source>
</evidence>
<evidence type="ECO:0000313" key="6">
    <source>
        <dbReference type="Proteomes" id="UP000475214"/>
    </source>
</evidence>
<feature type="domain" description="HTH lysR-type" evidence="4">
    <location>
        <begin position="1"/>
        <end position="59"/>
    </location>
</feature>
<keyword evidence="3" id="KW-0804">Transcription</keyword>
<protein>
    <submittedName>
        <fullName evidence="5">LysR family transcriptional regulator</fullName>
    </submittedName>
</protein>
<evidence type="ECO:0000256" key="3">
    <source>
        <dbReference type="ARBA" id="ARBA00023163"/>
    </source>
</evidence>
<comment type="similarity">
    <text evidence="1">Belongs to the LysR transcriptional regulatory family.</text>
</comment>
<dbReference type="GO" id="GO:0003700">
    <property type="term" value="F:DNA-binding transcription factor activity"/>
    <property type="evidence" value="ECO:0007669"/>
    <property type="project" value="InterPro"/>
</dbReference>
<dbReference type="Gene3D" id="1.10.10.10">
    <property type="entry name" value="Winged helix-like DNA-binding domain superfamily/Winged helix DNA-binding domain"/>
    <property type="match status" value="1"/>
</dbReference>
<accession>A0A6L9SGJ0</accession>
<dbReference type="AlphaFoldDB" id="A0A6L9SGJ0"/>
<dbReference type="RefSeq" id="WP_163743303.1">
    <property type="nucleotide sequence ID" value="NZ_JAAGOA010000023.1"/>
</dbReference>
<gene>
    <name evidence="5" type="ORF">G1H10_25635</name>
</gene>
<dbReference type="SUPFAM" id="SSF46785">
    <property type="entry name" value="Winged helix' DNA-binding domain"/>
    <property type="match status" value="1"/>
</dbReference>
<name>A0A6L9SGJ0_9ACTN</name>
<dbReference type="Proteomes" id="UP000475214">
    <property type="component" value="Unassembled WGS sequence"/>
</dbReference>
<dbReference type="InterPro" id="IPR036390">
    <property type="entry name" value="WH_DNA-bd_sf"/>
</dbReference>